<dbReference type="PANTHER" id="PTHR23028">
    <property type="entry name" value="ACETYLTRANSFERASE"/>
    <property type="match status" value="1"/>
</dbReference>
<gene>
    <name evidence="4" type="ORF">GCM10010915_14690</name>
</gene>
<evidence type="ECO:0000259" key="3">
    <source>
        <dbReference type="Pfam" id="PF19040"/>
    </source>
</evidence>
<feature type="transmembrane region" description="Helical" evidence="1">
    <location>
        <begin position="235"/>
        <end position="251"/>
    </location>
</feature>
<dbReference type="Pfam" id="PF19040">
    <property type="entry name" value="SGNH"/>
    <property type="match status" value="1"/>
</dbReference>
<dbReference type="GO" id="GO:0016020">
    <property type="term" value="C:membrane"/>
    <property type="evidence" value="ECO:0007669"/>
    <property type="project" value="TreeGrafter"/>
</dbReference>
<reference evidence="4" key="1">
    <citation type="journal article" date="2014" name="Int. J. Syst. Evol. Microbiol.">
        <title>Complete genome sequence of Corynebacterium casei LMG S-19264T (=DSM 44701T), isolated from a smear-ripened cheese.</title>
        <authorList>
            <consortium name="US DOE Joint Genome Institute (JGI-PGF)"/>
            <person name="Walter F."/>
            <person name="Albersmeier A."/>
            <person name="Kalinowski J."/>
            <person name="Ruckert C."/>
        </authorList>
    </citation>
    <scope>NUCLEOTIDE SEQUENCE</scope>
    <source>
        <strain evidence="4">CGMCC 1.15152</strain>
    </source>
</reference>
<proteinExistence type="predicted"/>
<dbReference type="InterPro" id="IPR002656">
    <property type="entry name" value="Acyl_transf_3_dom"/>
</dbReference>
<feature type="transmembrane region" description="Helical" evidence="1">
    <location>
        <begin position="322"/>
        <end position="340"/>
    </location>
</feature>
<dbReference type="Pfam" id="PF01757">
    <property type="entry name" value="Acyl_transf_3"/>
    <property type="match status" value="1"/>
</dbReference>
<dbReference type="GO" id="GO:0016747">
    <property type="term" value="F:acyltransferase activity, transferring groups other than amino-acyl groups"/>
    <property type="evidence" value="ECO:0007669"/>
    <property type="project" value="InterPro"/>
</dbReference>
<feature type="transmembrane region" description="Helical" evidence="1">
    <location>
        <begin position="172"/>
        <end position="189"/>
    </location>
</feature>
<protein>
    <submittedName>
        <fullName evidence="4">Acyltransferase</fullName>
    </submittedName>
</protein>
<feature type="domain" description="SGNH" evidence="3">
    <location>
        <begin position="442"/>
        <end position="666"/>
    </location>
</feature>
<dbReference type="InterPro" id="IPR043968">
    <property type="entry name" value="SGNH"/>
</dbReference>
<dbReference type="Proteomes" id="UP000633205">
    <property type="component" value="Unassembled WGS sequence"/>
</dbReference>
<name>A0A916Y902_9MICO</name>
<dbReference type="PANTHER" id="PTHR23028:SF53">
    <property type="entry name" value="ACYL_TRANSF_3 DOMAIN-CONTAINING PROTEIN"/>
    <property type="match status" value="1"/>
</dbReference>
<dbReference type="InterPro" id="IPR050879">
    <property type="entry name" value="Acyltransferase_3"/>
</dbReference>
<evidence type="ECO:0000259" key="2">
    <source>
        <dbReference type="Pfam" id="PF01757"/>
    </source>
</evidence>
<accession>A0A916Y902</accession>
<feature type="transmembrane region" description="Helical" evidence="1">
    <location>
        <begin position="298"/>
        <end position="316"/>
    </location>
</feature>
<keyword evidence="4" id="KW-0808">Transferase</keyword>
<evidence type="ECO:0000256" key="1">
    <source>
        <dbReference type="SAM" id="Phobius"/>
    </source>
</evidence>
<evidence type="ECO:0000313" key="5">
    <source>
        <dbReference type="Proteomes" id="UP000633205"/>
    </source>
</evidence>
<keyword evidence="4" id="KW-0012">Acyltransferase</keyword>
<keyword evidence="1" id="KW-1133">Transmembrane helix</keyword>
<keyword evidence="1" id="KW-0812">Transmembrane</keyword>
<feature type="transmembrane region" description="Helical" evidence="1">
    <location>
        <begin position="79"/>
        <end position="97"/>
    </location>
</feature>
<feature type="transmembrane region" description="Helical" evidence="1">
    <location>
        <begin position="361"/>
        <end position="380"/>
    </location>
</feature>
<feature type="transmembrane region" description="Helical" evidence="1">
    <location>
        <begin position="146"/>
        <end position="165"/>
    </location>
</feature>
<dbReference type="GO" id="GO:0009103">
    <property type="term" value="P:lipopolysaccharide biosynthetic process"/>
    <property type="evidence" value="ECO:0007669"/>
    <property type="project" value="TreeGrafter"/>
</dbReference>
<reference evidence="4" key="2">
    <citation type="submission" date="2020-09" db="EMBL/GenBank/DDBJ databases">
        <authorList>
            <person name="Sun Q."/>
            <person name="Zhou Y."/>
        </authorList>
    </citation>
    <scope>NUCLEOTIDE SEQUENCE</scope>
    <source>
        <strain evidence="4">CGMCC 1.15152</strain>
    </source>
</reference>
<organism evidence="4 5">
    <name type="scientific">Microbacterium faecale</name>
    <dbReference type="NCBI Taxonomy" id="1804630"/>
    <lineage>
        <taxon>Bacteria</taxon>
        <taxon>Bacillati</taxon>
        <taxon>Actinomycetota</taxon>
        <taxon>Actinomycetes</taxon>
        <taxon>Micrococcales</taxon>
        <taxon>Microbacteriaceae</taxon>
        <taxon>Microbacterium</taxon>
    </lineage>
</organism>
<keyword evidence="5" id="KW-1185">Reference proteome</keyword>
<keyword evidence="1" id="KW-0472">Membrane</keyword>
<feature type="transmembrane region" description="Helical" evidence="1">
    <location>
        <begin position="209"/>
        <end position="228"/>
    </location>
</feature>
<dbReference type="AlphaFoldDB" id="A0A916Y902"/>
<evidence type="ECO:0000313" key="4">
    <source>
        <dbReference type="EMBL" id="GGD35267.1"/>
    </source>
</evidence>
<comment type="caution">
    <text evidence="4">The sequence shown here is derived from an EMBL/GenBank/DDBJ whole genome shotgun (WGS) entry which is preliminary data.</text>
</comment>
<feature type="domain" description="Acyltransferase 3" evidence="2">
    <location>
        <begin position="12"/>
        <end position="340"/>
    </location>
</feature>
<dbReference type="EMBL" id="BMHO01000001">
    <property type="protein sequence ID" value="GGD35267.1"/>
    <property type="molecule type" value="Genomic_DNA"/>
</dbReference>
<feature type="transmembrane region" description="Helical" evidence="1">
    <location>
        <begin position="42"/>
        <end position="59"/>
    </location>
</feature>
<sequence length="675" mass="72264">MTPAPARPTRIGEIDGLRGIALTLVVIFHLFGHGRVSGGVDVFLTVSGFLLVLSLGRALQTERPLGIVARWGRTFARLAPPATLVLLAVTALSYTVLSPWTREQNLIEVISTALYVENWQLISSQLAYGAAGPETSPLQHFWSLSVQAQFFFLFPLVVGILTLIIRGRRARVVAFWTLLVVATLASFIYAWRANLADPLAAYFDTGARFWELGIGGLLAGLVLAGWSIPAALKVVAGWVGLAMVISSGFIFDGGLSYPGPAALLPVGGAILVVLSTAGGKGSASPLLTSRPLVTLDRLSYGLYLWHWPILIVFLTIKQRDAIGWRGASVVLAVSVAVTLLTRFLLNAPTAWATSGGGRRPLVFFLVAVIVAVTPAGVLYASSSSASSSVVAVDECAGAASLDPTRPECADAGEGEDPVPALDALRGDDANRAECWSRVDTRDVAICALGEEENYEQRILAVGDSHNNVWIDVYEQIAEARGWRIDAAGRAGCQWVSPDAPVYGQNAEGQEGCAEWRTAISERAASGEYDAILTTASSKSRFTSEDPGVSDEEFHTEMILEAWQARPSSDTPILFLRDNPIFPEESLDCIANRSAREAGDCSRPRADALLHTGYDDAVARTENAHTIDLSDLQCGLDRCDMVVGGVVVTRDGAHLTSTYAGTLAPYLDRELARILD</sequence>